<dbReference type="GO" id="GO:0051123">
    <property type="term" value="P:RNA polymerase II preinitiation complex assembly"/>
    <property type="evidence" value="ECO:0007669"/>
    <property type="project" value="TreeGrafter"/>
</dbReference>
<accession>A0A0N5C2L5</accession>
<dbReference type="AlphaFoldDB" id="A0A0N5C2L5"/>
<dbReference type="STRING" id="174720.A0A0N5C2L5"/>
<name>A0A0N5C2L5_STREA</name>
<dbReference type="InterPro" id="IPR040240">
    <property type="entry name" value="TAF1"/>
</dbReference>
<evidence type="ECO:0000256" key="1">
    <source>
        <dbReference type="ARBA" id="ARBA00004123"/>
    </source>
</evidence>
<dbReference type="PANTHER" id="PTHR13900:SF0">
    <property type="entry name" value="TRANSCRIPTION INITIATION FACTOR TFIID SUBUNIT 1"/>
    <property type="match status" value="1"/>
</dbReference>
<dbReference type="GO" id="GO:0016251">
    <property type="term" value="F:RNA polymerase II general transcription initiation factor activity"/>
    <property type="evidence" value="ECO:0007669"/>
    <property type="project" value="InterPro"/>
</dbReference>
<evidence type="ECO:0000259" key="4">
    <source>
        <dbReference type="Pfam" id="PF12157"/>
    </source>
</evidence>
<proteinExistence type="predicted"/>
<organism evidence="5 6">
    <name type="scientific">Strongyloides papillosus</name>
    <name type="common">Intestinal threadworm</name>
    <dbReference type="NCBI Taxonomy" id="174720"/>
    <lineage>
        <taxon>Eukaryota</taxon>
        <taxon>Metazoa</taxon>
        <taxon>Ecdysozoa</taxon>
        <taxon>Nematoda</taxon>
        <taxon>Chromadorea</taxon>
        <taxon>Rhabditida</taxon>
        <taxon>Tylenchina</taxon>
        <taxon>Panagrolaimomorpha</taxon>
        <taxon>Strongyloidoidea</taxon>
        <taxon>Strongyloididae</taxon>
        <taxon>Strongyloides</taxon>
    </lineage>
</organism>
<keyword evidence="5" id="KW-1185">Reference proteome</keyword>
<comment type="subcellular location">
    <subcellularLocation>
        <location evidence="1">Nucleus</location>
    </subcellularLocation>
</comment>
<evidence type="ECO:0000256" key="3">
    <source>
        <dbReference type="SAM" id="MobiDB-lite"/>
    </source>
</evidence>
<reference evidence="6" key="1">
    <citation type="submission" date="2017-02" db="UniProtKB">
        <authorList>
            <consortium name="WormBaseParasite"/>
        </authorList>
    </citation>
    <scope>IDENTIFICATION</scope>
</reference>
<evidence type="ECO:0000256" key="2">
    <source>
        <dbReference type="ARBA" id="ARBA00023242"/>
    </source>
</evidence>
<protein>
    <submittedName>
        <fullName evidence="6">DUF3591 domain-containing protein</fullName>
    </submittedName>
</protein>
<keyword evidence="2" id="KW-0539">Nucleus</keyword>
<dbReference type="Pfam" id="PF12157">
    <property type="entry name" value="DUF3591"/>
    <property type="match status" value="1"/>
</dbReference>
<feature type="domain" description="Transcription initiation factor TFIID subunit 1 histone acetyltransferase" evidence="4">
    <location>
        <begin position="1"/>
        <end position="129"/>
    </location>
</feature>
<dbReference type="GO" id="GO:0017025">
    <property type="term" value="F:TBP-class protein binding"/>
    <property type="evidence" value="ECO:0007669"/>
    <property type="project" value="InterPro"/>
</dbReference>
<dbReference type="GO" id="GO:0004402">
    <property type="term" value="F:histone acetyltransferase activity"/>
    <property type="evidence" value="ECO:0007669"/>
    <property type="project" value="InterPro"/>
</dbReference>
<dbReference type="PANTHER" id="PTHR13900">
    <property type="entry name" value="TRANSCRIPTION INITIATION FACTOR TFIID"/>
    <property type="match status" value="1"/>
</dbReference>
<feature type="region of interest" description="Disordered" evidence="3">
    <location>
        <begin position="201"/>
        <end position="221"/>
    </location>
</feature>
<sequence>MVTPEMCCAQYSMMTEKRRLQDAGYRVKNNVIQEKENDSEDEVALEDEQKRSFVLDNTGIADPTGKGYGFSFVRVSSKPSKEAKKDEVPGPKKLVTRITVDLRKLPLKEAKEICRFYGLTDEELSKLTREIINVIRSLSTQSAGKNKDGGLSRFAKEMKSCQEIWDKQVEMLTNTEEPPTDDGETERERKEFKNAIENGSDCLIENSNSKNEKKKKKNDDEEWENKKLIINRVVRLGDRPDERRSETVTDPEVIKYYVKIKQNKDMAYIKAFAEADDDYKEDKKRGKERLKDKLRRIQAANYQLLKAVIDSSLIFIFN</sequence>
<dbReference type="InterPro" id="IPR022591">
    <property type="entry name" value="TAF1_HAT_dom"/>
</dbReference>
<evidence type="ECO:0000313" key="6">
    <source>
        <dbReference type="WBParaSite" id="SPAL_0001222500.1"/>
    </source>
</evidence>
<dbReference type="Proteomes" id="UP000046392">
    <property type="component" value="Unplaced"/>
</dbReference>
<evidence type="ECO:0000313" key="5">
    <source>
        <dbReference type="Proteomes" id="UP000046392"/>
    </source>
</evidence>
<dbReference type="GO" id="GO:0005669">
    <property type="term" value="C:transcription factor TFIID complex"/>
    <property type="evidence" value="ECO:0007669"/>
    <property type="project" value="InterPro"/>
</dbReference>
<dbReference type="WBParaSite" id="SPAL_0001222500.1">
    <property type="protein sequence ID" value="SPAL_0001222500.1"/>
    <property type="gene ID" value="SPAL_0001222500"/>
</dbReference>